<evidence type="ECO:0000313" key="3">
    <source>
        <dbReference type="Proteomes" id="UP000694383"/>
    </source>
</evidence>
<name>A0A8C8DTH0_9TELE</name>
<protein>
    <submittedName>
        <fullName evidence="2">Uncharacterized protein</fullName>
    </submittedName>
</protein>
<proteinExistence type="predicted"/>
<dbReference type="PANTHER" id="PTHR33488:SF2">
    <property type="entry name" value="EARLY ENDOSOME ANTIGEN 1-LIKE"/>
    <property type="match status" value="1"/>
</dbReference>
<keyword evidence="3" id="KW-1185">Reference proteome</keyword>
<dbReference type="AlphaFoldDB" id="A0A8C8DTH0"/>
<reference evidence="2" key="1">
    <citation type="submission" date="2025-08" db="UniProtKB">
        <authorList>
            <consortium name="Ensembl"/>
        </authorList>
    </citation>
    <scope>IDENTIFICATION</scope>
</reference>
<accession>A0A8C8DTH0</accession>
<organism evidence="2 3">
    <name type="scientific">Oryzias sinensis</name>
    <name type="common">Chinese medaka</name>
    <dbReference type="NCBI Taxonomy" id="183150"/>
    <lineage>
        <taxon>Eukaryota</taxon>
        <taxon>Metazoa</taxon>
        <taxon>Chordata</taxon>
        <taxon>Craniata</taxon>
        <taxon>Vertebrata</taxon>
        <taxon>Euteleostomi</taxon>
        <taxon>Actinopterygii</taxon>
        <taxon>Neopterygii</taxon>
        <taxon>Teleostei</taxon>
        <taxon>Neoteleostei</taxon>
        <taxon>Acanthomorphata</taxon>
        <taxon>Ovalentaria</taxon>
        <taxon>Atherinomorphae</taxon>
        <taxon>Beloniformes</taxon>
        <taxon>Adrianichthyidae</taxon>
        <taxon>Oryziinae</taxon>
        <taxon>Oryzias</taxon>
    </lineage>
</organism>
<dbReference type="GeneTree" id="ENSGT00390000008061"/>
<keyword evidence="1" id="KW-0175">Coiled coil</keyword>
<sequence length="405" mass="46253">MDAQIAKTTQSLTTAAEMRNTTQMLMHPNANWEEYLAPAPLSIAIMGELVFISSITDFSINKNPPKDGFKFIKYPDSFRASLMQICNSGWHTFNLAHKNMNQIRIHTFTVPDYIKAAVKILFQGNDEILETLLPNQLENIRNIADECVVLAEGVEKKYADVINIIQELLEACINAEHFHGEELEKVRMKLKENTLKEQTAKELNERSKKAMEAMSKELEETQEQYKKSMDSMPSGWEMIGMDFVEGLTSPLKMLSSISAAISNKVQKMTSGSETNFDDGGDDVDMVSEMKILSRSGQILNLASSFRQFISEEGINWKEIYDQKKKYANTTWIQKQFERNYEQLEDLPRSKLRETALCLCQRGIYISEQLAIYAPDQACDKITTLKLIKDTKKLYEDALKLDCKSK</sequence>
<evidence type="ECO:0000313" key="2">
    <source>
        <dbReference type="Ensembl" id="ENSOSIP00000028412.1"/>
    </source>
</evidence>
<dbReference type="Ensembl" id="ENSOSIT00000029946.1">
    <property type="protein sequence ID" value="ENSOSIP00000028412.1"/>
    <property type="gene ID" value="ENSOSIG00000014789.1"/>
</dbReference>
<reference evidence="2" key="2">
    <citation type="submission" date="2025-09" db="UniProtKB">
        <authorList>
            <consortium name="Ensembl"/>
        </authorList>
    </citation>
    <scope>IDENTIFICATION</scope>
</reference>
<dbReference type="PANTHER" id="PTHR33488">
    <property type="entry name" value="ZGC:162509"/>
    <property type="match status" value="1"/>
</dbReference>
<dbReference type="Proteomes" id="UP000694383">
    <property type="component" value="Unplaced"/>
</dbReference>
<feature type="coiled-coil region" evidence="1">
    <location>
        <begin position="200"/>
        <end position="231"/>
    </location>
</feature>
<evidence type="ECO:0000256" key="1">
    <source>
        <dbReference type="SAM" id="Coils"/>
    </source>
</evidence>